<feature type="transmembrane region" description="Helical" evidence="17">
    <location>
        <begin position="863"/>
        <end position="884"/>
    </location>
</feature>
<dbReference type="FunFam" id="3.40.1110.10:FF:000011">
    <property type="entry name" value="Calcium-transporting ATPase"/>
    <property type="match status" value="1"/>
</dbReference>
<comment type="catalytic activity">
    <reaction evidence="16 17">
        <text>Ca(2+)(in) + ATP + H2O = Ca(2+)(out) + ADP + phosphate + H(+)</text>
        <dbReference type="Rhea" id="RHEA:18105"/>
        <dbReference type="ChEBI" id="CHEBI:15377"/>
        <dbReference type="ChEBI" id="CHEBI:15378"/>
        <dbReference type="ChEBI" id="CHEBI:29108"/>
        <dbReference type="ChEBI" id="CHEBI:30616"/>
        <dbReference type="ChEBI" id="CHEBI:43474"/>
        <dbReference type="ChEBI" id="CHEBI:456216"/>
        <dbReference type="EC" id="7.2.2.10"/>
    </reaction>
</comment>
<keyword evidence="4 17" id="KW-0109">Calcium transport</keyword>
<evidence type="ECO:0000256" key="4">
    <source>
        <dbReference type="ARBA" id="ARBA00022568"/>
    </source>
</evidence>
<dbReference type="Gene3D" id="2.40.160.50">
    <property type="entry name" value="membrane protein fhac: a member of the omp85/tpsb transporter family"/>
    <property type="match status" value="1"/>
</dbReference>
<dbReference type="PRINTS" id="PR00120">
    <property type="entry name" value="HATPASE"/>
</dbReference>
<evidence type="ECO:0000256" key="8">
    <source>
        <dbReference type="ARBA" id="ARBA00022837"/>
    </source>
</evidence>
<dbReference type="GO" id="GO:0019867">
    <property type="term" value="C:outer membrane"/>
    <property type="evidence" value="ECO:0007669"/>
    <property type="project" value="InterPro"/>
</dbReference>
<dbReference type="InterPro" id="IPR036412">
    <property type="entry name" value="HAD-like_sf"/>
</dbReference>
<evidence type="ECO:0000256" key="17">
    <source>
        <dbReference type="RuleBase" id="RU361146"/>
    </source>
</evidence>
<dbReference type="InterPro" id="IPR006408">
    <property type="entry name" value="P-type_ATPase_IIB"/>
</dbReference>
<dbReference type="Pfam" id="PF13246">
    <property type="entry name" value="Cation_ATPase"/>
    <property type="match status" value="1"/>
</dbReference>
<dbReference type="InterPro" id="IPR004014">
    <property type="entry name" value="ATPase_P-typ_cation-transptr_N"/>
</dbReference>
<dbReference type="GO" id="GO:0005388">
    <property type="term" value="F:P-type calcium transporter activity"/>
    <property type="evidence" value="ECO:0007669"/>
    <property type="project" value="UniProtKB-EC"/>
</dbReference>
<dbReference type="Pfam" id="PF01103">
    <property type="entry name" value="Omp85"/>
    <property type="match status" value="1"/>
</dbReference>
<evidence type="ECO:0000256" key="9">
    <source>
        <dbReference type="ARBA" id="ARBA00022840"/>
    </source>
</evidence>
<dbReference type="EMBL" id="JBANQN010000010">
    <property type="protein sequence ID" value="KAK6778999.1"/>
    <property type="molecule type" value="Genomic_DNA"/>
</dbReference>
<keyword evidence="13 17" id="KW-1133">Transmembrane helix</keyword>
<feature type="transmembrane region" description="Helical" evidence="17">
    <location>
        <begin position="824"/>
        <end position="842"/>
    </location>
</feature>
<evidence type="ECO:0000256" key="14">
    <source>
        <dbReference type="ARBA" id="ARBA00023065"/>
    </source>
</evidence>
<dbReference type="FunFam" id="3.40.50.1000:FF:000011">
    <property type="entry name" value="Calcium-transporting ATPase"/>
    <property type="match status" value="1"/>
</dbReference>
<dbReference type="Gene3D" id="3.40.1110.10">
    <property type="entry name" value="Calcium-transporting ATPase, cytoplasmic domain N"/>
    <property type="match status" value="1"/>
</dbReference>
<keyword evidence="20" id="KW-1185">Reference proteome</keyword>
<dbReference type="NCBIfam" id="TIGR01517">
    <property type="entry name" value="ATPase-IIB_Ca"/>
    <property type="match status" value="1"/>
</dbReference>
<comment type="caution">
    <text evidence="19">The sequence shown here is derived from an EMBL/GenBank/DDBJ whole genome shotgun (WGS) entry which is preliminary data.</text>
</comment>
<evidence type="ECO:0000256" key="2">
    <source>
        <dbReference type="ARBA" id="ARBA00006124"/>
    </source>
</evidence>
<organism evidence="19 20">
    <name type="scientific">Solanum bulbocastanum</name>
    <name type="common">Wild potato</name>
    <dbReference type="NCBI Taxonomy" id="147425"/>
    <lineage>
        <taxon>Eukaryota</taxon>
        <taxon>Viridiplantae</taxon>
        <taxon>Streptophyta</taxon>
        <taxon>Embryophyta</taxon>
        <taxon>Tracheophyta</taxon>
        <taxon>Spermatophyta</taxon>
        <taxon>Magnoliopsida</taxon>
        <taxon>eudicotyledons</taxon>
        <taxon>Gunneridae</taxon>
        <taxon>Pentapetalae</taxon>
        <taxon>asterids</taxon>
        <taxon>lamiids</taxon>
        <taxon>Solanales</taxon>
        <taxon>Solanaceae</taxon>
        <taxon>Solanoideae</taxon>
        <taxon>Solaneae</taxon>
        <taxon>Solanum</taxon>
    </lineage>
</organism>
<dbReference type="Pfam" id="PF00690">
    <property type="entry name" value="Cation_ATPase_N"/>
    <property type="match status" value="1"/>
</dbReference>
<name>A0AAN8T3I0_SOLBU</name>
<dbReference type="PROSITE" id="PS00154">
    <property type="entry name" value="ATPASE_E1_E2"/>
    <property type="match status" value="1"/>
</dbReference>
<evidence type="ECO:0000256" key="13">
    <source>
        <dbReference type="ARBA" id="ARBA00022989"/>
    </source>
</evidence>
<dbReference type="FunFam" id="3.10.20.310:FF:000014">
    <property type="entry name" value="Outer envelope protein 80, chloroplastic"/>
    <property type="match status" value="1"/>
</dbReference>
<keyword evidence="10" id="KW-0460">Magnesium</keyword>
<dbReference type="SUPFAM" id="SSF81653">
    <property type="entry name" value="Calcium ATPase, transduction domain A"/>
    <property type="match status" value="1"/>
</dbReference>
<accession>A0AAN8T3I0</accession>
<comment type="function">
    <text evidence="17">Catalyzes the hydrolysis of ATP coupled with the transport of calcium.</text>
</comment>
<dbReference type="Pfam" id="PF00122">
    <property type="entry name" value="E1-E2_ATPase"/>
    <property type="match status" value="1"/>
</dbReference>
<dbReference type="GO" id="GO:0046872">
    <property type="term" value="F:metal ion binding"/>
    <property type="evidence" value="ECO:0007669"/>
    <property type="project" value="UniProtKB-KW"/>
</dbReference>
<dbReference type="InterPro" id="IPR023298">
    <property type="entry name" value="ATPase_P-typ_TM_dom_sf"/>
</dbReference>
<feature type="transmembrane region" description="Helical" evidence="17">
    <location>
        <begin position="259"/>
        <end position="281"/>
    </location>
</feature>
<dbReference type="SUPFAM" id="SSF81660">
    <property type="entry name" value="Metal cation-transporting ATPase, ATP-binding domain N"/>
    <property type="match status" value="1"/>
</dbReference>
<evidence type="ECO:0000256" key="1">
    <source>
        <dbReference type="ARBA" id="ARBA00004141"/>
    </source>
</evidence>
<keyword evidence="9 17" id="KW-0067">ATP-binding</keyword>
<keyword evidence="3 17" id="KW-0813">Transport</keyword>
<protein>
    <recommendedName>
        <fullName evidence="17">Calcium-transporting ATPase</fullName>
        <ecNumber evidence="17">7.2.2.10</ecNumber>
    </recommendedName>
</protein>
<comment type="caution">
    <text evidence="17">Lacks conserved residue(s) required for the propagation of feature annotation.</text>
</comment>
<dbReference type="GO" id="GO:0005886">
    <property type="term" value="C:plasma membrane"/>
    <property type="evidence" value="ECO:0007669"/>
    <property type="project" value="TreeGrafter"/>
</dbReference>
<feature type="transmembrane region" description="Helical" evidence="17">
    <location>
        <begin position="723"/>
        <end position="743"/>
    </location>
</feature>
<dbReference type="InterPro" id="IPR008250">
    <property type="entry name" value="ATPase_P-typ_transduc_dom_A_sf"/>
</dbReference>
<dbReference type="InterPro" id="IPR001757">
    <property type="entry name" value="P_typ_ATPase"/>
</dbReference>
<dbReference type="GO" id="GO:0005524">
    <property type="term" value="F:ATP binding"/>
    <property type="evidence" value="ECO:0007669"/>
    <property type="project" value="UniProtKB-KW"/>
</dbReference>
<dbReference type="InterPro" id="IPR000184">
    <property type="entry name" value="Bac_surfAg_D15"/>
</dbReference>
<reference evidence="19 20" key="1">
    <citation type="submission" date="2024-02" db="EMBL/GenBank/DDBJ databases">
        <title>de novo genome assembly of Solanum bulbocastanum strain 11H21.</title>
        <authorList>
            <person name="Hosaka A.J."/>
        </authorList>
    </citation>
    <scope>NUCLEOTIDE SEQUENCE [LARGE SCALE GENOMIC DNA]</scope>
    <source>
        <tissue evidence="19">Young leaves</tissue>
    </source>
</reference>
<dbReference type="EC" id="7.2.2.10" evidence="17"/>
<dbReference type="Pfam" id="PF00689">
    <property type="entry name" value="Cation_ATPase_C"/>
    <property type="match status" value="1"/>
</dbReference>
<dbReference type="FunFam" id="2.70.150.10:FF:000006">
    <property type="entry name" value="Calcium-transporting ATPase"/>
    <property type="match status" value="1"/>
</dbReference>
<keyword evidence="7 17" id="KW-0547">Nucleotide-binding</keyword>
<dbReference type="SFLD" id="SFLDG00002">
    <property type="entry name" value="C1.7:_P-type_atpase_like"/>
    <property type="match status" value="1"/>
</dbReference>
<evidence type="ECO:0000256" key="3">
    <source>
        <dbReference type="ARBA" id="ARBA00022448"/>
    </source>
</evidence>
<evidence type="ECO:0000313" key="19">
    <source>
        <dbReference type="EMBL" id="KAK6778999.1"/>
    </source>
</evidence>
<dbReference type="SUPFAM" id="SSF81665">
    <property type="entry name" value="Calcium ATPase, transmembrane domain M"/>
    <property type="match status" value="1"/>
</dbReference>
<dbReference type="InterPro" id="IPR018303">
    <property type="entry name" value="ATPase_P-typ_P_site"/>
</dbReference>
<evidence type="ECO:0000313" key="20">
    <source>
        <dbReference type="Proteomes" id="UP001371456"/>
    </source>
</evidence>
<evidence type="ECO:0000256" key="15">
    <source>
        <dbReference type="ARBA" id="ARBA00023136"/>
    </source>
</evidence>
<feature type="transmembrane region" description="Helical" evidence="17">
    <location>
        <begin position="795"/>
        <end position="812"/>
    </location>
</feature>
<keyword evidence="12" id="KW-1278">Translocase</keyword>
<dbReference type="PRINTS" id="PR00119">
    <property type="entry name" value="CATATPASE"/>
</dbReference>
<dbReference type="Gene3D" id="3.10.20.310">
    <property type="entry name" value="membrane protein fhac"/>
    <property type="match status" value="3"/>
</dbReference>
<dbReference type="InterPro" id="IPR006068">
    <property type="entry name" value="ATPase_P-typ_cation-transptr_C"/>
</dbReference>
<dbReference type="PANTHER" id="PTHR24093:SF450">
    <property type="entry name" value="CALCIUM-TRANSPORTING ATPASE"/>
    <property type="match status" value="1"/>
</dbReference>
<comment type="similarity">
    <text evidence="2 17">Belongs to the cation transport ATPase (P-type) (TC 3.A.3) family. Type IIB subfamily.</text>
</comment>
<dbReference type="SFLD" id="SFLDF00027">
    <property type="entry name" value="p-type_atpase"/>
    <property type="match status" value="1"/>
</dbReference>
<keyword evidence="14 17" id="KW-0406">Ion transport</keyword>
<keyword evidence="6" id="KW-0479">Metal-binding</keyword>
<dbReference type="InterPro" id="IPR059000">
    <property type="entry name" value="ATPase_P-type_domA"/>
</dbReference>
<dbReference type="InterPro" id="IPR023214">
    <property type="entry name" value="HAD_sf"/>
</dbReference>
<dbReference type="Proteomes" id="UP001371456">
    <property type="component" value="Unassembled WGS sequence"/>
</dbReference>
<evidence type="ECO:0000256" key="16">
    <source>
        <dbReference type="ARBA" id="ARBA00048694"/>
    </source>
</evidence>
<dbReference type="FunFam" id="2.40.160.50:FF:000006">
    <property type="entry name" value="Outer envelope protein 80, chloroplastic"/>
    <property type="match status" value="1"/>
</dbReference>
<keyword evidence="15 17" id="KW-0472">Membrane</keyword>
<dbReference type="PANTHER" id="PTHR24093">
    <property type="entry name" value="CATION TRANSPORTING ATPASE"/>
    <property type="match status" value="1"/>
</dbReference>
<evidence type="ECO:0000256" key="12">
    <source>
        <dbReference type="ARBA" id="ARBA00022967"/>
    </source>
</evidence>
<feature type="transmembrane region" description="Helical" evidence="17">
    <location>
        <begin position="73"/>
        <end position="95"/>
    </location>
</feature>
<evidence type="ECO:0000256" key="11">
    <source>
        <dbReference type="ARBA" id="ARBA00022860"/>
    </source>
</evidence>
<evidence type="ECO:0000259" key="18">
    <source>
        <dbReference type="PROSITE" id="PS51779"/>
    </source>
</evidence>
<keyword evidence="8 17" id="KW-0106">Calcium</keyword>
<dbReference type="InterPro" id="IPR044492">
    <property type="entry name" value="P_typ_ATPase_HD_dom"/>
</dbReference>
<comment type="subcellular location">
    <subcellularLocation>
        <location evidence="1 17">Membrane</location>
        <topology evidence="1 17">Multi-pass membrane protein</topology>
    </subcellularLocation>
</comment>
<evidence type="ECO:0000256" key="5">
    <source>
        <dbReference type="ARBA" id="ARBA00022692"/>
    </source>
</evidence>
<dbReference type="FunFam" id="3.10.20.310:FF:000013">
    <property type="entry name" value="Outer envelope protein 80 chloroplastic"/>
    <property type="match status" value="1"/>
</dbReference>
<dbReference type="Gene3D" id="2.70.150.10">
    <property type="entry name" value="Calcium-transporting ATPase, cytoplasmic transduction domain A"/>
    <property type="match status" value="1"/>
</dbReference>
<keyword evidence="11" id="KW-0112">Calmodulin-binding</keyword>
<dbReference type="GO" id="GO:0005516">
    <property type="term" value="F:calmodulin binding"/>
    <property type="evidence" value="ECO:0007669"/>
    <property type="project" value="UniProtKB-KW"/>
</dbReference>
<dbReference type="NCBIfam" id="TIGR01494">
    <property type="entry name" value="ATPase_P-type"/>
    <property type="match status" value="3"/>
</dbReference>
<dbReference type="InterPro" id="IPR034746">
    <property type="entry name" value="POTRA"/>
</dbReference>
<dbReference type="Gene3D" id="1.20.1110.10">
    <property type="entry name" value="Calcium-transporting ATPase, transmembrane domain"/>
    <property type="match status" value="1"/>
</dbReference>
<dbReference type="SMART" id="SM00831">
    <property type="entry name" value="Cation_ATPase_N"/>
    <property type="match status" value="1"/>
</dbReference>
<dbReference type="PROSITE" id="PS51779">
    <property type="entry name" value="POTRA"/>
    <property type="match status" value="1"/>
</dbReference>
<evidence type="ECO:0000256" key="6">
    <source>
        <dbReference type="ARBA" id="ARBA00022723"/>
    </source>
</evidence>
<dbReference type="SUPFAM" id="SSF56784">
    <property type="entry name" value="HAD-like"/>
    <property type="match status" value="1"/>
</dbReference>
<dbReference type="SFLD" id="SFLDS00003">
    <property type="entry name" value="Haloacid_Dehalogenase"/>
    <property type="match status" value="1"/>
</dbReference>
<feature type="transmembrane region" description="Helical" evidence="17">
    <location>
        <begin position="301"/>
        <end position="330"/>
    </location>
</feature>
<dbReference type="FunFam" id="1.20.1110.10:FF:000039">
    <property type="entry name" value="Calcium-transporting ATPase"/>
    <property type="match status" value="1"/>
</dbReference>
<feature type="domain" description="POTRA" evidence="18">
    <location>
        <begin position="1239"/>
        <end position="1320"/>
    </location>
</feature>
<gene>
    <name evidence="19" type="ORF">RDI58_025717</name>
</gene>
<evidence type="ECO:0000256" key="7">
    <source>
        <dbReference type="ARBA" id="ARBA00022741"/>
    </source>
</evidence>
<feature type="transmembrane region" description="Helical" evidence="17">
    <location>
        <begin position="107"/>
        <end position="125"/>
    </location>
</feature>
<feature type="transmembrane region" description="Helical" evidence="17">
    <location>
        <begin position="896"/>
        <end position="917"/>
    </location>
</feature>
<sequence length="1655" mass="180169">MEAELEKLALIVSSYDIETLRKLGGVEGVASRLSVSLNIGVKTSDVSSRQNVYGSNIYTEKPFKRIWTFLWEALQDITLIILMVCAVVSISVGLAKEGWPKGTYDGLGILLSIFLVVVVTAISDYRQSLQFRDLDKEKKKILIQVTRDGSRQKVPIYDLVVGDVVHLSIGDLVPADGIFISGYSLLIDQSSMSGESVPISIYDGRPFLLSGTKVQDGSAKMLITTVGMKTEWGKLMERLADGAEDETPLQVKLSGVATIIGKIGLAFALLTFMVLTVRFLVGKVLHHELTKWSSGDAMTLLNYFVTAVTIIVVAVPEGLPLAVTLSLAFAMKKLMDNKALVRHLSACETMGSATCICTDKTGTLTTNRMVVNKIWICEKTKKVETDAGGDAITLNISEKELALLLQAIFHNTVAEVVKDKGGKKSILGTPTELAILEYGLLLGGDIDKQRRGCKLLKVEPFNSEKKKMSVLIALPDGNNRAFCKGAAEIIFKTCDRFIDLNGEIVHLTENQTRNIMDVINEFTGEALRTLCLAYKDIEDGYENDSIPDSGYTLVAVVGIKDPVRPGVKNAVKTCLAAGITVRMVTGDNIKTAKAIAKECGILTADGLAIEGPEFRNKTPDEMRHIIPTIQVIARSSPMDKLVLVNNLKGMFNEIVAVTGDGTNDAPALNKADIGFAMGIAGTEVAKESADIIVLDDNFSTIVNVAKWGRSVYINIQKFVQFQLTVCVVALIINFISACISGSAPFTTVQLLWVNLIMDTLGAIALATQPPHEELMNRPPVGRDVSLISKTMWRNILGQSIFQLAILLVFNFTGKQILRLKGSDATIVLNTFIFNTFVFCQVFNEINSRDMEKINVFRGIFGSWIFLGVIASTVAFQVIIVEFLGTLASTTPLSWELWLLSVLIGAASLIVAVILKLIPIEHKNTKHHDGFKHDSLSFSVTAGVRHAGAGEPPAMLLNEDVRFTSSSIKLPLFSPPHLNLRTPNPFIANLHLVVQNFPKFPHPFRQNVNPTAAFLRTLSKFQHPFHQKFNPQNAILQFLRKSIIPFSWNLSNTPPLLCCASIALSQTNLDDSAPSLGTKTGSGNEERVLISEVLVRSKDGEELERKDLESEVLNALKACRPNSALTVQEVQEDVHRIIASGYFCSCMPVAVDTRDGIRLVFQVEPNQEFHGLVCEGANVLPARFIEDSFRDGYGKIVNIKRIDEIISSINGWYMERGLFGAVSGVEMLSGGMIKLEVSEAEVNNIAIHFLDKTGEPTVGKTRPETILRQLTTKKGQVYSMLQGKRDVDTVLSMGIMEDVSIIPLPAGDTGKVDLVMNVVERKSGRGISAGGGISSGITSGPLAGLIGSCAIYHKNFFGRNQKLNLSLERGQVDSVFRINYTDPWIEGDDKRTSRSIMIQNSRTPGTLVHNQPDGDLTIGRVTAGIEYSRPFRPKWNGTAGIIFQRAGARNDKGSPILRDYYSCPLTASGNTHDDMLLAKLETVYTGSGDPGSSVFVFNMDQGLPVWSDWLVFNRVNARARKGLALGPMHLLLSFSGGHVVGNFPPHEAFAIGGTNSVRGYEEGAVGSSRSYVVGCGEISFPLMGPVEGAVFADYGSDLGSGPSVPGDPAGPRRKPGSGYGCGVGIRVDSPLGPLRLEYAFNDQRIGRFHFGVGLRN</sequence>
<dbReference type="Gene3D" id="3.40.50.1000">
    <property type="entry name" value="HAD superfamily/HAD-like"/>
    <property type="match status" value="1"/>
</dbReference>
<dbReference type="CDD" id="cd02081">
    <property type="entry name" value="P-type_ATPase_Ca_PMCA-like"/>
    <property type="match status" value="1"/>
</dbReference>
<keyword evidence="5 17" id="KW-0812">Transmembrane</keyword>
<evidence type="ECO:0000256" key="10">
    <source>
        <dbReference type="ARBA" id="ARBA00022842"/>
    </source>
</evidence>
<proteinExistence type="inferred from homology"/>
<dbReference type="GO" id="GO:0016887">
    <property type="term" value="F:ATP hydrolysis activity"/>
    <property type="evidence" value="ECO:0007669"/>
    <property type="project" value="InterPro"/>
</dbReference>
<dbReference type="InterPro" id="IPR023299">
    <property type="entry name" value="ATPase_P-typ_cyto_dom_N"/>
</dbReference>